<dbReference type="InterPro" id="IPR037284">
    <property type="entry name" value="SUF_FeS_clus_asmbl_SufBD_sf"/>
</dbReference>
<dbReference type="AlphaFoldDB" id="T0ZEZ2"/>
<dbReference type="SUPFAM" id="SSF101960">
    <property type="entry name" value="Stabilizer of iron transporter SufD"/>
    <property type="match status" value="1"/>
</dbReference>
<reference evidence="1" key="2">
    <citation type="journal article" date="2014" name="ISME J.">
        <title>Microbial stratification in low pH oxic and suboxic macroscopic growths along an acid mine drainage.</title>
        <authorList>
            <person name="Mendez-Garcia C."/>
            <person name="Mesa V."/>
            <person name="Sprenger R.R."/>
            <person name="Richter M."/>
            <person name="Diez M.S."/>
            <person name="Solano J."/>
            <person name="Bargiela R."/>
            <person name="Golyshina O.V."/>
            <person name="Manteca A."/>
            <person name="Ramos J.L."/>
            <person name="Gallego J.R."/>
            <person name="Llorente I."/>
            <person name="Martins Dos Santos V.A."/>
            <person name="Jensen O.N."/>
            <person name="Pelaez A.I."/>
            <person name="Sanchez J."/>
            <person name="Ferrer M."/>
        </authorList>
    </citation>
    <scope>NUCLEOTIDE SEQUENCE</scope>
</reference>
<reference evidence="1" key="1">
    <citation type="submission" date="2013-08" db="EMBL/GenBank/DDBJ databases">
        <authorList>
            <person name="Mendez C."/>
            <person name="Richter M."/>
            <person name="Ferrer M."/>
            <person name="Sanchez J."/>
        </authorList>
    </citation>
    <scope>NUCLEOTIDE SEQUENCE</scope>
</reference>
<dbReference type="EMBL" id="AUZY01012713">
    <property type="protein sequence ID" value="EQD28230.1"/>
    <property type="molecule type" value="Genomic_DNA"/>
</dbReference>
<proteinExistence type="predicted"/>
<protein>
    <submittedName>
        <fullName evidence="1">Protein family</fullName>
    </submittedName>
</protein>
<feature type="non-terminal residue" evidence="1">
    <location>
        <position position="235"/>
    </location>
</feature>
<organism evidence="1">
    <name type="scientific">mine drainage metagenome</name>
    <dbReference type="NCBI Taxonomy" id="410659"/>
    <lineage>
        <taxon>unclassified sequences</taxon>
        <taxon>metagenomes</taxon>
        <taxon>ecological metagenomes</taxon>
    </lineage>
</organism>
<gene>
    <name evidence="1" type="ORF">B1B_18947</name>
</gene>
<name>T0ZEZ2_9ZZZZ</name>
<accession>T0ZEZ2</accession>
<comment type="caution">
    <text evidence="1">The sequence shown here is derived from an EMBL/GenBank/DDBJ whole genome shotgun (WGS) entry which is preliminary data.</text>
</comment>
<sequence>MIARVEETGFQTWFPWSRWEEATAGAPEPGFVTEERKRSHQAFAGLPLELDPLFKKYSSFTGLDRLKEVRLDRASGSVRLPDPDPGSILLFHDRSGSHLTIPEPLRAAGVTVLTVPELWDHPREAEGFLRAGEPREEKFRALNSALFNRGVYLSIPDGLDTPVRVKDVTVFTRPDEGLIVRRVLRPGRRSRLLYSEEVYVTASVAQPRLYSSAVDVSPAEDAQVVYLTVHAPDSQ</sequence>
<evidence type="ECO:0000313" key="1">
    <source>
        <dbReference type="EMBL" id="EQD28230.1"/>
    </source>
</evidence>